<evidence type="ECO:0000313" key="2">
    <source>
        <dbReference type="Proteomes" id="UP000501690"/>
    </source>
</evidence>
<name>A0A4D6NQ19_VIGUN</name>
<accession>A0A4D6NQ19</accession>
<proteinExistence type="predicted"/>
<dbReference type="EMBL" id="CP039355">
    <property type="protein sequence ID" value="QCE14774.1"/>
    <property type="molecule type" value="Genomic_DNA"/>
</dbReference>
<organism evidence="1 2">
    <name type="scientific">Vigna unguiculata</name>
    <name type="common">Cowpea</name>
    <dbReference type="NCBI Taxonomy" id="3917"/>
    <lineage>
        <taxon>Eukaryota</taxon>
        <taxon>Viridiplantae</taxon>
        <taxon>Streptophyta</taxon>
        <taxon>Embryophyta</taxon>
        <taxon>Tracheophyta</taxon>
        <taxon>Spermatophyta</taxon>
        <taxon>Magnoliopsida</taxon>
        <taxon>eudicotyledons</taxon>
        <taxon>Gunneridae</taxon>
        <taxon>Pentapetalae</taxon>
        <taxon>rosids</taxon>
        <taxon>fabids</taxon>
        <taxon>Fabales</taxon>
        <taxon>Fabaceae</taxon>
        <taxon>Papilionoideae</taxon>
        <taxon>50 kb inversion clade</taxon>
        <taxon>NPAAA clade</taxon>
        <taxon>indigoferoid/millettioid clade</taxon>
        <taxon>Phaseoleae</taxon>
        <taxon>Vigna</taxon>
    </lineage>
</organism>
<evidence type="ECO:0000313" key="1">
    <source>
        <dbReference type="EMBL" id="QCE14774.1"/>
    </source>
</evidence>
<keyword evidence="2" id="KW-1185">Reference proteome</keyword>
<reference evidence="1 2" key="1">
    <citation type="submission" date="2019-04" db="EMBL/GenBank/DDBJ databases">
        <title>An improved genome assembly and genetic linkage map for asparagus bean, Vigna unguiculata ssp. sesquipedialis.</title>
        <authorList>
            <person name="Xia Q."/>
            <person name="Zhang R."/>
            <person name="Dong Y."/>
        </authorList>
    </citation>
    <scope>NUCLEOTIDE SEQUENCE [LARGE SCALE GENOMIC DNA]</scope>
    <source>
        <tissue evidence="1">Leaf</tissue>
    </source>
</reference>
<protein>
    <submittedName>
        <fullName evidence="1">Uncharacterized protein</fullName>
    </submittedName>
</protein>
<gene>
    <name evidence="1" type="ORF">DEO72_LG11g1780</name>
</gene>
<dbReference type="Proteomes" id="UP000501690">
    <property type="component" value="Linkage Group LG11"/>
</dbReference>
<dbReference type="AlphaFoldDB" id="A0A4D6NQ19"/>
<sequence>MNPKIKLIRYESVIKLLFVELNQINHLKVVTALRSRGGDEATSHNGEGVEVVVGGEKPHVPVAGLDRSDAHADGVVRSGVDRVEGRQSRQWIYSGVVTTPSEVKQREELVVLPVDNGENLISDHAHFNLSTTPPFSVQAIQTSQHHNKEMQYLISSCCRGNENKHRSHIALLGGDLKKLFSSPVGNISVRKGSKDEGATHIISEDRSSQVKEIEEVRHSLGQDIKNSEPSAESTCELIKFPVKENSVDKESEQGETMAVCKDALIMKIVDCFRHLMSF</sequence>